<keyword evidence="2" id="KW-1185">Reference proteome</keyword>
<sequence length="180" mass="20075">MPIRNPIIKSQLAAFENFFSLDSADEAENFEKYSIFCIANGRDGLGVSADDFHLEGSDFGLDGVGITVGGEVATSVEELSSLRRINDAEFYFFQSKTSEGIDYGNLSKFLDAVEDFFISDKKYEAEKLNDAKAIRSFIFENASKLTSNPKLRIYYVVTGKGEVSSHARDLVAKTRGYWKD</sequence>
<dbReference type="RefSeq" id="WP_153270594.1">
    <property type="nucleotide sequence ID" value="NZ_CP043498.1"/>
</dbReference>
<gene>
    <name evidence="1" type="ORF">FZ934_07825</name>
</gene>
<dbReference type="EMBL" id="CP043498">
    <property type="protein sequence ID" value="QFY60348.1"/>
    <property type="molecule type" value="Genomic_DNA"/>
</dbReference>
<dbReference type="KEGG" id="rgr:FZ934_07825"/>
<evidence type="ECO:0000313" key="2">
    <source>
        <dbReference type="Proteomes" id="UP000326881"/>
    </source>
</evidence>
<proteinExistence type="predicted"/>
<reference evidence="1 2" key="1">
    <citation type="submission" date="2019-08" db="EMBL/GenBank/DDBJ databases">
        <title>Prosopis cineraria nodule microbiome.</title>
        <authorList>
            <person name="Ali R."/>
            <person name="Chaluvadi S.R."/>
            <person name="Wang X."/>
        </authorList>
    </citation>
    <scope>NUCLEOTIDE SEQUENCE [LARGE SCALE GENOMIC DNA]</scope>
    <source>
        <strain evidence="1 2">BG7</strain>
    </source>
</reference>
<dbReference type="AlphaFoldDB" id="A0A5Q0C376"/>
<protein>
    <submittedName>
        <fullName evidence="1">Uncharacterized protein</fullName>
    </submittedName>
</protein>
<dbReference type="Proteomes" id="UP000326881">
    <property type="component" value="Chromosome"/>
</dbReference>
<dbReference type="OrthoDB" id="9806213at2"/>
<accession>A0A5Q0C376</accession>
<organism evidence="1 2">
    <name type="scientific">Rhizobium grahamii</name>
    <dbReference type="NCBI Taxonomy" id="1120045"/>
    <lineage>
        <taxon>Bacteria</taxon>
        <taxon>Pseudomonadati</taxon>
        <taxon>Pseudomonadota</taxon>
        <taxon>Alphaproteobacteria</taxon>
        <taxon>Hyphomicrobiales</taxon>
        <taxon>Rhizobiaceae</taxon>
        <taxon>Rhizobium/Agrobacterium group</taxon>
        <taxon>Rhizobium</taxon>
    </lineage>
</organism>
<name>A0A5Q0C376_9HYPH</name>
<evidence type="ECO:0000313" key="1">
    <source>
        <dbReference type="EMBL" id="QFY60348.1"/>
    </source>
</evidence>